<organism evidence="2 3">
    <name type="scientific">Neisseria elongata subsp. glycolytica ATCC 29315</name>
    <dbReference type="NCBI Taxonomy" id="546263"/>
    <lineage>
        <taxon>Bacteria</taxon>
        <taxon>Pseudomonadati</taxon>
        <taxon>Pseudomonadota</taxon>
        <taxon>Betaproteobacteria</taxon>
        <taxon>Neisseriales</taxon>
        <taxon>Neisseriaceae</taxon>
        <taxon>Neisseria</taxon>
    </lineage>
</organism>
<keyword evidence="3" id="KW-1185">Reference proteome</keyword>
<protein>
    <submittedName>
        <fullName evidence="2">Uncharacterized protein</fullName>
    </submittedName>
</protein>
<accession>A0A0B5CPF6</accession>
<reference evidence="3" key="1">
    <citation type="submission" date="2014-05" db="EMBL/GenBank/DDBJ databases">
        <title>Complete Genome sequence of Neisseria elongata subsp. glycolytica.</title>
        <authorList>
            <person name="Veyrier F.J."/>
            <person name="Taha M.-K."/>
        </authorList>
    </citation>
    <scope>NUCLEOTIDE SEQUENCE [LARGE SCALE GENOMIC DNA]</scope>
    <source>
        <strain evidence="3">ATCC 29315</strain>
    </source>
</reference>
<keyword evidence="1" id="KW-1133">Transmembrane helix</keyword>
<reference evidence="2 3" key="2">
    <citation type="journal article" date="2015" name="PLoS Genet.">
        <title>Common Cell Shape Evolution of Two Nasopharyngeal Pathogens.</title>
        <authorList>
            <person name="Veyrier F.J."/>
            <person name="Biais N."/>
            <person name="Morales P."/>
            <person name="Belkacem N."/>
            <person name="Guilhen C."/>
            <person name="Ranjeva S."/>
            <person name="Sismeiro O."/>
            <person name="Pehau-Arnaudet G."/>
            <person name="Rocha E.P."/>
            <person name="Werts C."/>
            <person name="Taha M.K."/>
            <person name="Boneca I.G."/>
        </authorList>
    </citation>
    <scope>NUCLEOTIDE SEQUENCE [LARGE SCALE GENOMIC DNA]</scope>
    <source>
        <strain evidence="2 3">ATCC 29315</strain>
    </source>
</reference>
<keyword evidence="1" id="KW-0812">Transmembrane</keyword>
<feature type="transmembrane region" description="Helical" evidence="1">
    <location>
        <begin position="20"/>
        <end position="41"/>
    </location>
</feature>
<dbReference type="HOGENOM" id="CLU_2396606_0_0_4"/>
<proteinExistence type="predicted"/>
<dbReference type="AlphaFoldDB" id="A0A0B5CPF6"/>
<name>A0A0B5CPF6_NEIEG</name>
<evidence type="ECO:0000313" key="3">
    <source>
        <dbReference type="Proteomes" id="UP000031392"/>
    </source>
</evidence>
<dbReference type="EMBL" id="CP007726">
    <property type="protein sequence ID" value="AJE18106.1"/>
    <property type="molecule type" value="Genomic_DNA"/>
</dbReference>
<keyword evidence="1" id="KW-0472">Membrane</keyword>
<evidence type="ECO:0000256" key="1">
    <source>
        <dbReference type="SAM" id="Phobius"/>
    </source>
</evidence>
<sequence>MVLRFEHGFCHIAALAGKPAATAAVFWVGTEGGSVMFLLYVRKFGRIGGLLLRNRPEDEGIRREWGGRIGFAYRRLSAWFLGCGIFQTAFEAV</sequence>
<evidence type="ECO:0000313" key="2">
    <source>
        <dbReference type="EMBL" id="AJE18106.1"/>
    </source>
</evidence>
<dbReference type="Proteomes" id="UP000031392">
    <property type="component" value="Chromosome"/>
</dbReference>
<gene>
    <name evidence="2" type="ORF">NELON_03870</name>
</gene>
<dbReference type="KEGG" id="nel:NELON_03870"/>